<proteinExistence type="predicted"/>
<keyword evidence="2" id="KW-0812">Transmembrane</keyword>
<sequence>MYIAHMGICDSRQMKFYNSMIPRHLGASTSSVNLSRSGLNSHVGGIDPVQIELLRPYIMRATCCVRTFTSVNVPPLSLPPSFALLEATIIQLVMLNILSLIAFCIPVFTLSANTQNITVGSNDTSQVTLGGGAGDVPICKVDANGNVISEQAGCYNAPSMCTSSAAMGQDAASFASWKFKGSALYITSLLNSMSPEFTVTIDGSAIDVDGARPGFLPFDCFTLFAKTGLDPNVEHAVNLTIKGPSPNRNMTFPPSTAFSLVNYTYTTSDGTNTTATTTSSGSTPSTSTIGDNSAALEHKQVHAILSALVIVSVALATLM</sequence>
<feature type="compositionally biased region" description="Low complexity" evidence="1">
    <location>
        <begin position="272"/>
        <end position="288"/>
    </location>
</feature>
<keyword evidence="4" id="KW-1185">Reference proteome</keyword>
<keyword evidence="2" id="KW-1133">Transmembrane helix</keyword>
<dbReference type="AlphaFoldDB" id="A0AAW0FBH3"/>
<comment type="caution">
    <text evidence="3">The sequence shown here is derived from an EMBL/GenBank/DDBJ whole genome shotgun (WGS) entry which is preliminary data.</text>
</comment>
<evidence type="ECO:0000313" key="3">
    <source>
        <dbReference type="EMBL" id="KAK7677861.1"/>
    </source>
</evidence>
<keyword evidence="2" id="KW-0472">Membrane</keyword>
<evidence type="ECO:0008006" key="5">
    <source>
        <dbReference type="Google" id="ProtNLM"/>
    </source>
</evidence>
<dbReference type="Proteomes" id="UP001385951">
    <property type="component" value="Unassembled WGS sequence"/>
</dbReference>
<evidence type="ECO:0000256" key="1">
    <source>
        <dbReference type="SAM" id="MobiDB-lite"/>
    </source>
</evidence>
<reference evidence="3 4" key="1">
    <citation type="submission" date="2022-09" db="EMBL/GenBank/DDBJ databases">
        <authorList>
            <person name="Palmer J.M."/>
        </authorList>
    </citation>
    <scope>NUCLEOTIDE SEQUENCE [LARGE SCALE GENOMIC DNA]</scope>
    <source>
        <strain evidence="3 4">DSM 7382</strain>
    </source>
</reference>
<gene>
    <name evidence="3" type="ORF">QCA50_019173</name>
</gene>
<protein>
    <recommendedName>
        <fullName evidence="5">DOMON domain-containing protein</fullName>
    </recommendedName>
</protein>
<feature type="transmembrane region" description="Helical" evidence="2">
    <location>
        <begin position="82"/>
        <end position="108"/>
    </location>
</feature>
<evidence type="ECO:0000256" key="2">
    <source>
        <dbReference type="SAM" id="Phobius"/>
    </source>
</evidence>
<name>A0AAW0FBH3_9APHY</name>
<accession>A0AAW0FBH3</accession>
<organism evidence="3 4">
    <name type="scientific">Cerrena zonata</name>
    <dbReference type="NCBI Taxonomy" id="2478898"/>
    <lineage>
        <taxon>Eukaryota</taxon>
        <taxon>Fungi</taxon>
        <taxon>Dikarya</taxon>
        <taxon>Basidiomycota</taxon>
        <taxon>Agaricomycotina</taxon>
        <taxon>Agaricomycetes</taxon>
        <taxon>Polyporales</taxon>
        <taxon>Cerrenaceae</taxon>
        <taxon>Cerrena</taxon>
    </lineage>
</organism>
<feature type="region of interest" description="Disordered" evidence="1">
    <location>
        <begin position="272"/>
        <end position="291"/>
    </location>
</feature>
<evidence type="ECO:0000313" key="4">
    <source>
        <dbReference type="Proteomes" id="UP001385951"/>
    </source>
</evidence>
<dbReference type="EMBL" id="JASBNA010000081">
    <property type="protein sequence ID" value="KAK7677861.1"/>
    <property type="molecule type" value="Genomic_DNA"/>
</dbReference>
<feature type="transmembrane region" description="Helical" evidence="2">
    <location>
        <begin position="301"/>
        <end position="318"/>
    </location>
</feature>